<comment type="caution">
    <text evidence="3">The sequence shown here is derived from an EMBL/GenBank/DDBJ whole genome shotgun (WGS) entry which is preliminary data.</text>
</comment>
<organism evidence="3 4">
    <name type="scientific">Mageeibacillus indolicus</name>
    <dbReference type="NCBI Taxonomy" id="884684"/>
    <lineage>
        <taxon>Bacteria</taxon>
        <taxon>Bacillati</taxon>
        <taxon>Bacillota</taxon>
        <taxon>Clostridia</taxon>
        <taxon>Eubacteriales</taxon>
        <taxon>Oscillospiraceae</taxon>
        <taxon>Mageeibacillus</taxon>
    </lineage>
</organism>
<evidence type="ECO:0008006" key="5">
    <source>
        <dbReference type="Google" id="ProtNLM"/>
    </source>
</evidence>
<evidence type="ECO:0000256" key="2">
    <source>
        <dbReference type="SAM" id="Phobius"/>
    </source>
</evidence>
<name>A0A2J8B1Z7_9FIRM</name>
<feature type="region of interest" description="Disordered" evidence="1">
    <location>
        <begin position="1"/>
        <end position="23"/>
    </location>
</feature>
<feature type="compositionally biased region" description="Polar residues" evidence="1">
    <location>
        <begin position="1"/>
        <end position="13"/>
    </location>
</feature>
<gene>
    <name evidence="3" type="ORF">B7R76_04390</name>
</gene>
<keyword evidence="2" id="KW-0812">Transmembrane</keyword>
<keyword evidence="2" id="KW-0472">Membrane</keyword>
<accession>A0A2J8B1Z7</accession>
<protein>
    <recommendedName>
        <fullName evidence="5">Cell division protein FtsL</fullName>
    </recommendedName>
</protein>
<sequence>MNRTKQNIYTTSDDLAGERRAGRPRRPSLLQRLFPQSAQVRTAVRAILFLFVVFGLLLLNQARIARIVYQNAKLESQIRFTRMESAQKREQIQKSADIARIRKKAEMLGMTLPLEGQILTINVARQDYVSFNSKRSQDSVLKDIDWRRALENVGRHLRLLEGMAPTEIISAENNVNKEKVIDGNTSPAGSEPAKKMETNSKSGDAATATEVKAHEQ</sequence>
<evidence type="ECO:0000256" key="1">
    <source>
        <dbReference type="SAM" id="MobiDB-lite"/>
    </source>
</evidence>
<evidence type="ECO:0000313" key="3">
    <source>
        <dbReference type="EMBL" id="PNH18797.1"/>
    </source>
</evidence>
<reference evidence="4" key="1">
    <citation type="submission" date="2017-04" db="EMBL/GenBank/DDBJ databases">
        <authorList>
            <person name="Bumgarner R.E."/>
            <person name="Fredricks D.N."/>
            <person name="Srinivasan S."/>
        </authorList>
    </citation>
    <scope>NUCLEOTIDE SEQUENCE [LARGE SCALE GENOMIC DNA]</scope>
    <source>
        <strain evidence="4">KA00405</strain>
    </source>
</reference>
<keyword evidence="2" id="KW-1133">Transmembrane helix</keyword>
<dbReference type="EMBL" id="NBZD01000002">
    <property type="protein sequence ID" value="PNH18797.1"/>
    <property type="molecule type" value="Genomic_DNA"/>
</dbReference>
<dbReference type="Proteomes" id="UP000236394">
    <property type="component" value="Unassembled WGS sequence"/>
</dbReference>
<proteinExistence type="predicted"/>
<dbReference type="AlphaFoldDB" id="A0A2J8B1Z7"/>
<feature type="transmembrane region" description="Helical" evidence="2">
    <location>
        <begin position="42"/>
        <end position="59"/>
    </location>
</feature>
<evidence type="ECO:0000313" key="4">
    <source>
        <dbReference type="Proteomes" id="UP000236394"/>
    </source>
</evidence>
<feature type="region of interest" description="Disordered" evidence="1">
    <location>
        <begin position="179"/>
        <end position="216"/>
    </location>
</feature>
<dbReference type="RefSeq" id="WP_102892472.1">
    <property type="nucleotide sequence ID" value="NZ_NBZD01000002.1"/>
</dbReference>